<evidence type="ECO:0000313" key="8">
    <source>
        <dbReference type="Proteomes" id="UP001311232"/>
    </source>
</evidence>
<dbReference type="GO" id="GO:0046330">
    <property type="term" value="P:positive regulation of JNK cascade"/>
    <property type="evidence" value="ECO:0007669"/>
    <property type="project" value="TreeGrafter"/>
</dbReference>
<evidence type="ECO:0000259" key="5">
    <source>
        <dbReference type="Pfam" id="PF24780"/>
    </source>
</evidence>
<feature type="compositionally biased region" description="Basic and acidic residues" evidence="4">
    <location>
        <begin position="1095"/>
        <end position="1104"/>
    </location>
</feature>
<dbReference type="InterPro" id="IPR001680">
    <property type="entry name" value="WD40_rpt"/>
</dbReference>
<evidence type="ECO:0000256" key="1">
    <source>
        <dbReference type="ARBA" id="ARBA00022574"/>
    </source>
</evidence>
<dbReference type="SUPFAM" id="SSF50978">
    <property type="entry name" value="WD40 repeat-like"/>
    <property type="match status" value="2"/>
</dbReference>
<dbReference type="InterPro" id="IPR015943">
    <property type="entry name" value="WD40/YVTN_repeat-like_dom_sf"/>
</dbReference>
<dbReference type="PANTHER" id="PTHR44813">
    <property type="entry name" value="MITOGEN-ACTIVATED PROTEIN KINASE-BINDING PROTEIN 1"/>
    <property type="match status" value="1"/>
</dbReference>
<protein>
    <recommendedName>
        <fullName evidence="9">Mitogen-activated protein kinase-binding protein 1 JNK-binding protein 1</fullName>
    </recommendedName>
</protein>
<gene>
    <name evidence="7" type="ORF">CRENBAI_024037</name>
</gene>
<feature type="compositionally biased region" description="Basic and acidic residues" evidence="4">
    <location>
        <begin position="1164"/>
        <end position="1173"/>
    </location>
</feature>
<keyword evidence="2" id="KW-0677">Repeat</keyword>
<feature type="repeat" description="WD" evidence="3">
    <location>
        <begin position="780"/>
        <end position="821"/>
    </location>
</feature>
<name>A0AAV9RF95_9TELE</name>
<accession>A0AAV9RF95</accession>
<feature type="region of interest" description="Disordered" evidence="4">
    <location>
        <begin position="1470"/>
        <end position="1529"/>
    </location>
</feature>
<feature type="region of interest" description="Disordered" evidence="4">
    <location>
        <begin position="1037"/>
        <end position="1110"/>
    </location>
</feature>
<proteinExistence type="predicted"/>
<feature type="compositionally biased region" description="Acidic residues" evidence="4">
    <location>
        <begin position="864"/>
        <end position="885"/>
    </location>
</feature>
<organism evidence="7 8">
    <name type="scientific">Crenichthys baileyi</name>
    <name type="common">White River springfish</name>
    <dbReference type="NCBI Taxonomy" id="28760"/>
    <lineage>
        <taxon>Eukaryota</taxon>
        <taxon>Metazoa</taxon>
        <taxon>Chordata</taxon>
        <taxon>Craniata</taxon>
        <taxon>Vertebrata</taxon>
        <taxon>Euteleostomi</taxon>
        <taxon>Actinopterygii</taxon>
        <taxon>Neopterygii</taxon>
        <taxon>Teleostei</taxon>
        <taxon>Neoteleostei</taxon>
        <taxon>Acanthomorphata</taxon>
        <taxon>Ovalentaria</taxon>
        <taxon>Atherinomorphae</taxon>
        <taxon>Cyprinodontiformes</taxon>
        <taxon>Goodeidae</taxon>
        <taxon>Crenichthys</taxon>
    </lineage>
</organism>
<dbReference type="PROSITE" id="PS50294">
    <property type="entry name" value="WD_REPEATS_REGION"/>
    <property type="match status" value="1"/>
</dbReference>
<evidence type="ECO:0000256" key="4">
    <source>
        <dbReference type="SAM" id="MobiDB-lite"/>
    </source>
</evidence>
<dbReference type="InterPro" id="IPR036322">
    <property type="entry name" value="WD40_repeat_dom_sf"/>
</dbReference>
<feature type="compositionally biased region" description="Polar residues" evidence="4">
    <location>
        <begin position="1303"/>
        <end position="1314"/>
    </location>
</feature>
<keyword evidence="1 3" id="KW-0853">WD repeat</keyword>
<sequence>MGFLSMLPKSTAMDKITYRTRPRLFERILPASELRQHDRCADREQGDLRLTVSVTYVGAAAAYGLNLPAASVDMSAEGSGTIRRRIKNLLRSPSIKLRRSSAARHKNDLSGKVTLEKVLGITSPGNRALACDPRTGLLAYPAGCVIILLNPRKNKQHHIFNSSRKAITTLAFAPDGKYVVTGESGHMPAVRVWEVSEHAQVAELQEHKYGVSCVAFSPNGKYIVSVGYQHDMMVNVWSWKKNVVVAANKVSSKVTAVSFSYDSSYFVTAGNRHVKFWYLDHTKTSKVNATVPLLGRSGLLGELRNNFFSDVACGRGRQSSSTFCITSSGLLCEFNDRRLLDKWVELRRIDSASTSQATCLSVTEDFIFCGCSDGTVRAFSPVNLHFLCTLPRPHCLGADIASVVDASQLFSCRKDSRYPDTVAVTFDPTNRWLSCVYNDHSLYVWDVQELHRAGKLYSALYHSSCVWGLEVCTEGGRGGEVLLPPGSFLSCSSDSTIRLWNIDRHNVFHKNILSNDLQKVLYVDNNITNLLDMDNITVACANSEKAGSSVSEAQQMDQNRVGIRTLRVSPSGKHLASGDRMGVLRIHDVESMEEILNVQAHDSEILCLEFSKPETGLQLLATASRDRLIHVLDAAREYSLVQTLDEHSSSITAVRFAANEGKVWMISCGADKSVYFRTAQQMGEGLEFTRTHHVVRKTTLYDMDVEPTRKYAAVGCQDRKIRIFNIGNAKQKKVYKGSQGEDGTVIKVQIDPSGLYIATSCSDKNVSIFDFFSGECVATMFGHSEIVTGLKFSNDCRHLITVSGDSCIFVWRLSPELTIRMRQRLADLRPPSTIPNSLNASEPKAVKLSRAARSPCVVNLSSDSDAEEEEGGITTDSPEEVTEESNEMHSREIRNETSEARLPRRRWSRRTASADGVLMVKSMLDLRMLDSYCLDSQEEQEESAAWAHIDNSCSLRRMRRQDVEPTIHWNRDELQSTVSLQVPSVREDDEVKTNQRPDFILLSLQSLNREDPVLFPDKWEDRISLMGSDFQVKEACPSAAHGRQDKPSPDSGCSLRFSSTLSSPERPAADDTEPTEPLSVDGNSSELEMEEKDEETQGCREDRTPQVVPQTPDQEAFLKEHFVTLADISASGDPNRMYHSSSESLSISSRFLSQNSSGRPQRLARQEESETSERLGCWTDFPPPKWTNHGGAGEVKARPLVSEVRPLIDGNQSWTQEKQESLVQDMTSKTHQDQSQLPRVENQSPLQGEGAGTIKLVNQPSKNSAQKEKVRGNQGLVVPSTSFQLTSELKRAQSVHNLLASTGDSLDSQLNSCPSKEVPPQRPTTLPSSPRKPHSTALCTPRPSSISPRSPQQESATATPRKSSSTSLTTSVPRSYMSPTASSMAKISRSVSIGDNLHVSETAEDPALASTSPVSQDKEIVPPLVAVVHSNASLAMPQHLAIAPVVVSSSPSLSLSAGIYGNRATPPSRILQARVPGSSRPLPDKLSLDSFSPSSKSTGSYSEQSSLISVSPMSPSQQEEEPLARAGTSGDTIDDPGLAFLLILFFFITSSCHVSGSVPPPLPLQRTFSVMLLTVKVRVNSMVRSKDLSQAFREKIFAASKSDQLVSLETCKALTSELQRCFKRATHLYRKVSGSSIDDSSHSQHQMSLLLSEAFQAMRTELDSLPLSTPSMQGLEGGLGGVGEVKTAALLEEYSLLLLQAVHRKINTST</sequence>
<feature type="compositionally biased region" description="Low complexity" evidence="4">
    <location>
        <begin position="1488"/>
        <end position="1497"/>
    </location>
</feature>
<dbReference type="PANTHER" id="PTHR44813:SF1">
    <property type="entry name" value="MITOGEN-ACTIVATED PROTEIN KINASE-BINDING PROTEIN 1"/>
    <property type="match status" value="1"/>
</dbReference>
<evidence type="ECO:0000259" key="6">
    <source>
        <dbReference type="Pfam" id="PF24782"/>
    </source>
</evidence>
<dbReference type="Pfam" id="PF24780">
    <property type="entry name" value="WD40_MABP1-WDR62_1st"/>
    <property type="match status" value="1"/>
</dbReference>
<feature type="compositionally biased region" description="Low complexity" evidence="4">
    <location>
        <begin position="1505"/>
        <end position="1516"/>
    </location>
</feature>
<dbReference type="InterPro" id="IPR056162">
    <property type="entry name" value="WD40_MABP1-WDR62_2nd"/>
</dbReference>
<feature type="compositionally biased region" description="Polar residues" evidence="4">
    <location>
        <begin position="1352"/>
        <end position="1383"/>
    </location>
</feature>
<dbReference type="InterPro" id="IPR055292">
    <property type="entry name" value="MABP1"/>
</dbReference>
<dbReference type="Gene3D" id="2.130.10.10">
    <property type="entry name" value="YVTN repeat-like/Quinoprotein amine dehydrogenase"/>
    <property type="match status" value="4"/>
</dbReference>
<feature type="region of interest" description="Disordered" evidence="4">
    <location>
        <begin position="1303"/>
        <end position="1383"/>
    </location>
</feature>
<comment type="caution">
    <text evidence="7">The sequence shown here is derived from an EMBL/GenBank/DDBJ whole genome shotgun (WGS) entry which is preliminary data.</text>
</comment>
<feature type="compositionally biased region" description="Basic and acidic residues" evidence="4">
    <location>
        <begin position="886"/>
        <end position="899"/>
    </location>
</feature>
<feature type="region of interest" description="Disordered" evidence="4">
    <location>
        <begin position="1149"/>
        <end position="1251"/>
    </location>
</feature>
<feature type="domain" description="MABP1/WDR62 first WD40" evidence="5">
    <location>
        <begin position="128"/>
        <end position="460"/>
    </location>
</feature>
<dbReference type="FunFam" id="2.130.10.10:FF:000046">
    <property type="entry name" value="WD repeat-containing protein 62 isoform 1"/>
    <property type="match status" value="1"/>
</dbReference>
<evidence type="ECO:0008006" key="9">
    <source>
        <dbReference type="Google" id="ProtNLM"/>
    </source>
</evidence>
<dbReference type="SMART" id="SM00320">
    <property type="entry name" value="WD40"/>
    <property type="match status" value="12"/>
</dbReference>
<dbReference type="Proteomes" id="UP001311232">
    <property type="component" value="Unassembled WGS sequence"/>
</dbReference>
<dbReference type="EMBL" id="JAHHUM010002018">
    <property type="protein sequence ID" value="KAK5607676.1"/>
    <property type="molecule type" value="Genomic_DNA"/>
</dbReference>
<dbReference type="PROSITE" id="PS50082">
    <property type="entry name" value="WD_REPEATS_2"/>
    <property type="match status" value="2"/>
</dbReference>
<feature type="repeat" description="WD" evidence="3">
    <location>
        <begin position="738"/>
        <end position="779"/>
    </location>
</feature>
<feature type="region of interest" description="Disordered" evidence="4">
    <location>
        <begin position="859"/>
        <end position="899"/>
    </location>
</feature>
<feature type="domain" description="MABP1/WDR62 second WD40" evidence="6">
    <location>
        <begin position="466"/>
        <end position="813"/>
    </location>
</feature>
<feature type="compositionally biased region" description="Low complexity" evidence="4">
    <location>
        <begin position="1341"/>
        <end position="1351"/>
    </location>
</feature>
<evidence type="ECO:0000256" key="3">
    <source>
        <dbReference type="PROSITE-ProRule" id="PRU00221"/>
    </source>
</evidence>
<dbReference type="Pfam" id="PF24782">
    <property type="entry name" value="WD40_MABP1-WDR62_2nd"/>
    <property type="match status" value="1"/>
</dbReference>
<dbReference type="GO" id="GO:0005737">
    <property type="term" value="C:cytoplasm"/>
    <property type="evidence" value="ECO:0007669"/>
    <property type="project" value="TreeGrafter"/>
</dbReference>
<evidence type="ECO:0000313" key="7">
    <source>
        <dbReference type="EMBL" id="KAK5607676.1"/>
    </source>
</evidence>
<dbReference type="GO" id="GO:0043124">
    <property type="term" value="P:negative regulation of canonical NF-kappaB signal transduction"/>
    <property type="evidence" value="ECO:0007669"/>
    <property type="project" value="TreeGrafter"/>
</dbReference>
<reference evidence="7 8" key="1">
    <citation type="submission" date="2021-06" db="EMBL/GenBank/DDBJ databases">
        <authorList>
            <person name="Palmer J.M."/>
        </authorList>
    </citation>
    <scope>NUCLEOTIDE SEQUENCE [LARGE SCALE GENOMIC DNA]</scope>
    <source>
        <strain evidence="7 8">MEX-2019</strain>
        <tissue evidence="7">Muscle</tissue>
    </source>
</reference>
<keyword evidence="8" id="KW-1185">Reference proteome</keyword>
<dbReference type="InterPro" id="IPR056161">
    <property type="entry name" value="WD40_MABP1-WDR62_1st"/>
</dbReference>
<evidence type="ECO:0000256" key="2">
    <source>
        <dbReference type="ARBA" id="ARBA00022737"/>
    </source>
</evidence>
<feature type="compositionally biased region" description="Polar residues" evidence="4">
    <location>
        <begin position="1210"/>
        <end position="1246"/>
    </location>
</feature>